<dbReference type="Pfam" id="PF02016">
    <property type="entry name" value="Peptidase_S66"/>
    <property type="match status" value="1"/>
</dbReference>
<evidence type="ECO:0000313" key="8">
    <source>
        <dbReference type="EMBL" id="EJX09589.1"/>
    </source>
</evidence>
<gene>
    <name evidence="8" type="ORF">EVA_02303</name>
</gene>
<keyword evidence="5" id="KW-0720">Serine protease</keyword>
<evidence type="ECO:0000256" key="1">
    <source>
        <dbReference type="ARBA" id="ARBA00010233"/>
    </source>
</evidence>
<accession>J9GPF5</accession>
<dbReference type="SUPFAM" id="SSF141986">
    <property type="entry name" value="LD-carboxypeptidase A C-terminal domain-like"/>
    <property type="match status" value="1"/>
</dbReference>
<evidence type="ECO:0000256" key="4">
    <source>
        <dbReference type="ARBA" id="ARBA00022801"/>
    </source>
</evidence>
<dbReference type="InterPro" id="IPR040921">
    <property type="entry name" value="Peptidase_S66C"/>
</dbReference>
<dbReference type="GO" id="GO:0008236">
    <property type="term" value="F:serine-type peptidase activity"/>
    <property type="evidence" value="ECO:0007669"/>
    <property type="project" value="UniProtKB-KW"/>
</dbReference>
<proteinExistence type="inferred from homology"/>
<sequence length="326" mass="36425">MNNSLIFPPYLQTGDRVVILSPSSKIDKSFLKGAKERLTSWGLDVIVTAHADGSNGKYAGTIRQRLEDLQRALDNEKAKAILCSRGGYGAVHLIDKLDFTRFRQYPKWLIGFSDITVLHNLLQKNGFASLHAPMARHLTVEPENDFCTQMMKNILFGHFTRQTNTTSILNTSFSYTCVSHKLNHVGTSQGILRGGNLAVFYGLRGTPYDIPPEGSILFIEDVGERPHTIERMIYNLKLGGMLEKLSGLIIGQFTEYEEDCSLGKDVYGAIADLVKEYSYPICFNFPVGHVTMNVPLINGAHVSLEVNKKESKLHFIQLETQLSTPL</sequence>
<dbReference type="PANTHER" id="PTHR30237">
    <property type="entry name" value="MURAMOYLTETRAPEPTIDE CARBOXYPEPTIDASE"/>
    <property type="match status" value="1"/>
</dbReference>
<evidence type="ECO:0000256" key="3">
    <source>
        <dbReference type="ARBA" id="ARBA00022670"/>
    </source>
</evidence>
<name>J9GPF5_9ZZZZ</name>
<protein>
    <submittedName>
        <fullName evidence="8">Peptidase U61 LD-carboxypeptidase A</fullName>
    </submittedName>
</protein>
<dbReference type="InterPro" id="IPR040449">
    <property type="entry name" value="Peptidase_S66_N"/>
</dbReference>
<evidence type="ECO:0000256" key="5">
    <source>
        <dbReference type="ARBA" id="ARBA00022825"/>
    </source>
</evidence>
<dbReference type="InterPro" id="IPR003507">
    <property type="entry name" value="S66_fam"/>
</dbReference>
<organism evidence="8">
    <name type="scientific">gut metagenome</name>
    <dbReference type="NCBI Taxonomy" id="749906"/>
    <lineage>
        <taxon>unclassified sequences</taxon>
        <taxon>metagenomes</taxon>
        <taxon>organismal metagenomes</taxon>
    </lineage>
</organism>
<evidence type="ECO:0000256" key="2">
    <source>
        <dbReference type="ARBA" id="ARBA00022645"/>
    </source>
</evidence>
<dbReference type="Gene3D" id="3.50.30.60">
    <property type="entry name" value="LD-carboxypeptidase A C-terminal domain-like"/>
    <property type="match status" value="1"/>
</dbReference>
<dbReference type="PIRSF" id="PIRSF028757">
    <property type="entry name" value="LD-carboxypeptidase"/>
    <property type="match status" value="1"/>
</dbReference>
<reference evidence="8" key="1">
    <citation type="journal article" date="2012" name="PLoS ONE">
        <title>Gene sets for utilization of primary and secondary nutrition supplies in the distal gut of endangered iberian lynx.</title>
        <authorList>
            <person name="Alcaide M."/>
            <person name="Messina E."/>
            <person name="Richter M."/>
            <person name="Bargiela R."/>
            <person name="Peplies J."/>
            <person name="Huws S.A."/>
            <person name="Newbold C.J."/>
            <person name="Golyshin P.N."/>
            <person name="Simon M.A."/>
            <person name="Lopez G."/>
            <person name="Yakimov M.M."/>
            <person name="Ferrer M."/>
        </authorList>
    </citation>
    <scope>NUCLEOTIDE SEQUENCE</scope>
</reference>
<dbReference type="Gene3D" id="3.40.50.10740">
    <property type="entry name" value="Class I glutamine amidotransferase-like"/>
    <property type="match status" value="1"/>
</dbReference>
<dbReference type="InterPro" id="IPR027461">
    <property type="entry name" value="Carboxypeptidase_A_C_sf"/>
</dbReference>
<dbReference type="EMBL" id="AMCI01000360">
    <property type="protein sequence ID" value="EJX09589.1"/>
    <property type="molecule type" value="Genomic_DNA"/>
</dbReference>
<evidence type="ECO:0000259" key="6">
    <source>
        <dbReference type="Pfam" id="PF02016"/>
    </source>
</evidence>
<dbReference type="SUPFAM" id="SSF52317">
    <property type="entry name" value="Class I glutamine amidotransferase-like"/>
    <property type="match status" value="1"/>
</dbReference>
<dbReference type="GO" id="GO:0006508">
    <property type="term" value="P:proteolysis"/>
    <property type="evidence" value="ECO:0007669"/>
    <property type="project" value="UniProtKB-KW"/>
</dbReference>
<keyword evidence="4" id="KW-0378">Hydrolase</keyword>
<dbReference type="AlphaFoldDB" id="J9GPF5"/>
<keyword evidence="2 8" id="KW-0121">Carboxypeptidase</keyword>
<feature type="domain" description="LD-carboxypeptidase N-terminal" evidence="6">
    <location>
        <begin position="17"/>
        <end position="132"/>
    </location>
</feature>
<dbReference type="CDD" id="cd07025">
    <property type="entry name" value="Peptidase_S66"/>
    <property type="match status" value="1"/>
</dbReference>
<dbReference type="InterPro" id="IPR029062">
    <property type="entry name" value="Class_I_gatase-like"/>
</dbReference>
<comment type="similarity">
    <text evidence="1">Belongs to the peptidase S66 family.</text>
</comment>
<keyword evidence="3" id="KW-0645">Protease</keyword>
<dbReference type="GO" id="GO:0004180">
    <property type="term" value="F:carboxypeptidase activity"/>
    <property type="evidence" value="ECO:0007669"/>
    <property type="project" value="UniProtKB-KW"/>
</dbReference>
<feature type="domain" description="LD-carboxypeptidase C-terminal" evidence="7">
    <location>
        <begin position="189"/>
        <end position="304"/>
    </location>
</feature>
<dbReference type="InterPro" id="IPR027478">
    <property type="entry name" value="LdcA_N"/>
</dbReference>
<dbReference type="PANTHER" id="PTHR30237:SF2">
    <property type="entry name" value="MUREIN TETRAPEPTIDE CARBOXYPEPTIDASE"/>
    <property type="match status" value="1"/>
</dbReference>
<comment type="caution">
    <text evidence="8">The sequence shown here is derived from an EMBL/GenBank/DDBJ whole genome shotgun (WGS) entry which is preliminary data.</text>
</comment>
<dbReference type="Pfam" id="PF17676">
    <property type="entry name" value="Peptidase_S66C"/>
    <property type="match status" value="1"/>
</dbReference>
<evidence type="ECO:0000259" key="7">
    <source>
        <dbReference type="Pfam" id="PF17676"/>
    </source>
</evidence>